<dbReference type="GO" id="GO:0005739">
    <property type="term" value="C:mitochondrion"/>
    <property type="evidence" value="ECO:0007669"/>
    <property type="project" value="TreeGrafter"/>
</dbReference>
<dbReference type="InterPro" id="IPR039551">
    <property type="entry name" value="Cho/carn_acyl_trans"/>
</dbReference>
<dbReference type="InterPro" id="IPR042572">
    <property type="entry name" value="Carn_acyl_trans_N"/>
</dbReference>
<dbReference type="PANTHER" id="PTHR22589">
    <property type="entry name" value="CARNITINE O-ACYLTRANSFERASE"/>
    <property type="match status" value="1"/>
</dbReference>
<dbReference type="InterPro" id="IPR000542">
    <property type="entry name" value="Carn_acyl_trans"/>
</dbReference>
<accession>A0AAV2QP61</accession>
<feature type="domain" description="Choline/carnitine acyltransferase" evidence="5">
    <location>
        <begin position="173"/>
        <end position="257"/>
    </location>
</feature>
<keyword evidence="4" id="KW-0812">Transmembrane</keyword>
<evidence type="ECO:0000313" key="7">
    <source>
        <dbReference type="Proteomes" id="UP001497623"/>
    </source>
</evidence>
<keyword evidence="2" id="KW-0808">Transferase</keyword>
<keyword evidence="4" id="KW-1133">Transmembrane helix</keyword>
<keyword evidence="4" id="KW-0472">Membrane</keyword>
<protein>
    <recommendedName>
        <fullName evidence="5">Choline/carnitine acyltransferase domain-containing protein</fullName>
    </recommendedName>
</protein>
<sequence length="267" mass="31202">MAEARSAVQTPLVKAKDIGTTSSLEDILKYYRQMLIRNYFRIRNSVRNGMWPTSTNNLFVACGLSMYLMEYDPEYAKSLTEQLKELASHLPLPKGTPKWLRNALASVGISFVFFITLMKVRQYLLRALLSYRGWMYENVRQISLKSKIWGLTVKFVSGYCPSLYSCQRSLPRMPVPKLGDTIKKLLSSLKPLSTDEEFRELEREAAEFERSLGPRLQKLLQLKCWWAPNYVSDWWEKYVYLMSRVPLAINSNYYALDHYSWSPTTRQ</sequence>
<dbReference type="GO" id="GO:0006631">
    <property type="term" value="P:fatty acid metabolic process"/>
    <property type="evidence" value="ECO:0007669"/>
    <property type="project" value="TreeGrafter"/>
</dbReference>
<keyword evidence="2" id="KW-0012">Acyltransferase</keyword>
<evidence type="ECO:0000256" key="2">
    <source>
        <dbReference type="ARBA" id="ARBA00023315"/>
    </source>
</evidence>
<feature type="non-terminal residue" evidence="6">
    <location>
        <position position="267"/>
    </location>
</feature>
<dbReference type="Gene3D" id="1.10.275.20">
    <property type="entry name" value="Choline/Carnitine o-acyltransferase"/>
    <property type="match status" value="1"/>
</dbReference>
<dbReference type="PANTHER" id="PTHR22589:SF112">
    <property type="entry name" value="CHOLINE_CARNITINE ACYLTRANSFERASE DOMAIN-CONTAINING PROTEIN"/>
    <property type="match status" value="1"/>
</dbReference>
<evidence type="ECO:0000259" key="5">
    <source>
        <dbReference type="Pfam" id="PF00755"/>
    </source>
</evidence>
<evidence type="ECO:0000256" key="3">
    <source>
        <dbReference type="ARBA" id="ARBA00048999"/>
    </source>
</evidence>
<dbReference type="GO" id="GO:0004095">
    <property type="term" value="F:carnitine O-palmitoyltransferase activity"/>
    <property type="evidence" value="ECO:0007669"/>
    <property type="project" value="TreeGrafter"/>
</dbReference>
<keyword evidence="7" id="KW-1185">Reference proteome</keyword>
<dbReference type="AlphaFoldDB" id="A0AAV2QP61"/>
<gene>
    <name evidence="6" type="ORF">MNOR_LOCUS14461</name>
</gene>
<proteinExistence type="predicted"/>
<dbReference type="EMBL" id="CAXKWB010008675">
    <property type="protein sequence ID" value="CAL4091902.1"/>
    <property type="molecule type" value="Genomic_DNA"/>
</dbReference>
<evidence type="ECO:0000256" key="1">
    <source>
        <dbReference type="ARBA" id="ARBA00005005"/>
    </source>
</evidence>
<feature type="transmembrane region" description="Helical" evidence="4">
    <location>
        <begin position="99"/>
        <end position="118"/>
    </location>
</feature>
<dbReference type="SUPFAM" id="SSF52777">
    <property type="entry name" value="CoA-dependent acyltransferases"/>
    <property type="match status" value="1"/>
</dbReference>
<reference evidence="6 7" key="1">
    <citation type="submission" date="2024-05" db="EMBL/GenBank/DDBJ databases">
        <authorList>
            <person name="Wallberg A."/>
        </authorList>
    </citation>
    <scope>NUCLEOTIDE SEQUENCE [LARGE SCALE GENOMIC DNA]</scope>
</reference>
<comment type="pathway">
    <text evidence="1">Lipid metabolism; fatty acid beta-oxidation.</text>
</comment>
<evidence type="ECO:0000313" key="6">
    <source>
        <dbReference type="EMBL" id="CAL4091902.1"/>
    </source>
</evidence>
<evidence type="ECO:0000256" key="4">
    <source>
        <dbReference type="SAM" id="Phobius"/>
    </source>
</evidence>
<organism evidence="6 7">
    <name type="scientific">Meganyctiphanes norvegica</name>
    <name type="common">Northern krill</name>
    <name type="synonym">Thysanopoda norvegica</name>
    <dbReference type="NCBI Taxonomy" id="48144"/>
    <lineage>
        <taxon>Eukaryota</taxon>
        <taxon>Metazoa</taxon>
        <taxon>Ecdysozoa</taxon>
        <taxon>Arthropoda</taxon>
        <taxon>Crustacea</taxon>
        <taxon>Multicrustacea</taxon>
        <taxon>Malacostraca</taxon>
        <taxon>Eumalacostraca</taxon>
        <taxon>Eucarida</taxon>
        <taxon>Euphausiacea</taxon>
        <taxon>Euphausiidae</taxon>
        <taxon>Meganyctiphanes</taxon>
    </lineage>
</organism>
<comment type="catalytic activity">
    <reaction evidence="3">
        <text>4,8-dimethylnonanoyl-CoA + (R)-carnitine = O-4,8-dimethylnonanoyl-(R)-carnitine + CoA</text>
        <dbReference type="Rhea" id="RHEA:44860"/>
        <dbReference type="ChEBI" id="CHEBI:16347"/>
        <dbReference type="ChEBI" id="CHEBI:57287"/>
        <dbReference type="ChEBI" id="CHEBI:77061"/>
        <dbReference type="ChEBI" id="CHEBI:84654"/>
    </reaction>
</comment>
<dbReference type="Proteomes" id="UP001497623">
    <property type="component" value="Unassembled WGS sequence"/>
</dbReference>
<dbReference type="GO" id="GO:0009437">
    <property type="term" value="P:carnitine metabolic process"/>
    <property type="evidence" value="ECO:0007669"/>
    <property type="project" value="TreeGrafter"/>
</dbReference>
<dbReference type="Pfam" id="PF00755">
    <property type="entry name" value="Carn_acyltransf"/>
    <property type="match status" value="1"/>
</dbReference>
<comment type="caution">
    <text evidence="6">The sequence shown here is derived from an EMBL/GenBank/DDBJ whole genome shotgun (WGS) entry which is preliminary data.</text>
</comment>
<name>A0AAV2QP61_MEGNR</name>